<keyword evidence="2" id="KW-1133">Transmembrane helix</keyword>
<evidence type="ECO:0008006" key="5">
    <source>
        <dbReference type="Google" id="ProtNLM"/>
    </source>
</evidence>
<dbReference type="AlphaFoldDB" id="A0A078ARB4"/>
<protein>
    <recommendedName>
        <fullName evidence="5">Man1/Src1 C-terminal domain-containing protein</fullName>
    </recommendedName>
</protein>
<feature type="compositionally biased region" description="Polar residues" evidence="1">
    <location>
        <begin position="145"/>
        <end position="159"/>
    </location>
</feature>
<dbReference type="GO" id="GO:0071763">
    <property type="term" value="P:nuclear membrane organization"/>
    <property type="evidence" value="ECO:0007669"/>
    <property type="project" value="TreeGrafter"/>
</dbReference>
<dbReference type="GO" id="GO:0005783">
    <property type="term" value="C:endoplasmic reticulum"/>
    <property type="evidence" value="ECO:0007669"/>
    <property type="project" value="TreeGrafter"/>
</dbReference>
<feature type="compositionally biased region" description="Polar residues" evidence="1">
    <location>
        <begin position="534"/>
        <end position="561"/>
    </location>
</feature>
<feature type="region of interest" description="Disordered" evidence="1">
    <location>
        <begin position="589"/>
        <end position="628"/>
    </location>
</feature>
<gene>
    <name evidence="3" type="primary">Contig7346.g7847</name>
    <name evidence="3" type="ORF">STYLEM_12428</name>
</gene>
<feature type="compositionally biased region" description="Low complexity" evidence="1">
    <location>
        <begin position="286"/>
        <end position="321"/>
    </location>
</feature>
<feature type="transmembrane region" description="Helical" evidence="2">
    <location>
        <begin position="846"/>
        <end position="866"/>
    </location>
</feature>
<feature type="region of interest" description="Disordered" evidence="1">
    <location>
        <begin position="284"/>
        <end position="346"/>
    </location>
</feature>
<evidence type="ECO:0000313" key="3">
    <source>
        <dbReference type="EMBL" id="CDW83383.1"/>
    </source>
</evidence>
<organism evidence="3 4">
    <name type="scientific">Stylonychia lemnae</name>
    <name type="common">Ciliate</name>
    <dbReference type="NCBI Taxonomy" id="5949"/>
    <lineage>
        <taxon>Eukaryota</taxon>
        <taxon>Sar</taxon>
        <taxon>Alveolata</taxon>
        <taxon>Ciliophora</taxon>
        <taxon>Intramacronucleata</taxon>
        <taxon>Spirotrichea</taxon>
        <taxon>Stichotrichia</taxon>
        <taxon>Sporadotrichida</taxon>
        <taxon>Oxytrichidae</taxon>
        <taxon>Stylonychinae</taxon>
        <taxon>Stylonychia</taxon>
    </lineage>
</organism>
<feature type="compositionally biased region" description="Basic and acidic residues" evidence="1">
    <location>
        <begin position="90"/>
        <end position="100"/>
    </location>
</feature>
<feature type="region of interest" description="Disordered" evidence="1">
    <location>
        <begin position="389"/>
        <end position="409"/>
    </location>
</feature>
<keyword evidence="2" id="KW-0472">Membrane</keyword>
<evidence type="ECO:0000256" key="1">
    <source>
        <dbReference type="SAM" id="MobiDB-lite"/>
    </source>
</evidence>
<feature type="region of interest" description="Disordered" evidence="1">
    <location>
        <begin position="77"/>
        <end position="208"/>
    </location>
</feature>
<reference evidence="3 4" key="1">
    <citation type="submission" date="2014-06" db="EMBL/GenBank/DDBJ databases">
        <authorList>
            <person name="Swart Estienne"/>
        </authorList>
    </citation>
    <scope>NUCLEOTIDE SEQUENCE [LARGE SCALE GENOMIC DNA]</scope>
    <source>
        <strain evidence="3 4">130c</strain>
    </source>
</reference>
<feature type="region of interest" description="Disordered" evidence="1">
    <location>
        <begin position="1"/>
        <end position="21"/>
    </location>
</feature>
<feature type="region of interest" description="Disordered" evidence="1">
    <location>
        <begin position="251"/>
        <end position="271"/>
    </location>
</feature>
<feature type="transmembrane region" description="Helical" evidence="2">
    <location>
        <begin position="669"/>
        <end position="690"/>
    </location>
</feature>
<dbReference type="PANTHER" id="PTHR47808:SF2">
    <property type="entry name" value="LEM DOMAIN-CONTAINING PROTEIN 2"/>
    <property type="match status" value="1"/>
</dbReference>
<dbReference type="GO" id="GO:0005637">
    <property type="term" value="C:nuclear inner membrane"/>
    <property type="evidence" value="ECO:0007669"/>
    <property type="project" value="InterPro"/>
</dbReference>
<sequence length="941" mass="109978">MNTNRDSASKKRERQQEDKDWNEKDWDLAWSLPIEELQERLTKLKYAGRIKNLLKADLVNIYLKLMKQLRESQLQLEAQKKVKRTSSAKKNLEQESDAKQSKKRRRNDIEESDDHDSLLEQIGKSSAAGKHRKLERDNTQEPRSDNNITIGGNNQQRKTSVPAFLRGKGPANDNATAQTQKQLQNQNDNRNGNRNLDNNATNSEESEDNIRLQNQITQQIQQQQNLNNKQRKSWFQNKDELGATINQSVANESLESSRKTNKQILAPRLTKDQAKETIERWNSLHQQPNQQTTQQVRQNQQIQQQRQDQQQQQLNQQQQQQIRMSNSPKRNSQEESSEQLPRGKELESIMRRVSQVGKDLQVQQDETQEWKTKMAKIQKQYIIDQVNQPVPQQQQQINRDEYVPSKKQLNNSKKSIENLTMADINSFQNESHTQSNGPAQIKLSSWAQSNNNPGPQMMKQSSNLIQQHHQTPIFEERNQNLNLNNNSGNAELSDSRSSAYHDAYEQNPQINNQSFNRQSTFQQPSQGLIHINQPGLSRNQSSNQPFTYQPPSHRNSLLSNQNERPSFIRQRVYEESAAARDFNLGVDAREKRNSFQPSTVNKFQDQNDSFNRSQNLTNDGPFQRQSKKIQLPKQILKERRRNESNDDFDDDPRGMRKIIQYSLFQNPCIIFFLIIGIAILTGVLGMKFIVKGPTYCSNTLSSDHKFKIDSAHSCEAFRNDHELYRLCRQYKGCRECPVHGICQDGKFISCEKGYIQEGEKCVEDHEIYQFSNYILRQQFDSIDSIQLLNKIITILNENENTNLFDIHWDPIYMSFNNAKQTKIVEANKDKIRFYAEIPYLTYKQSFILFIRENLLFIIFGISFFIYTSTKNKVGTLTGISQTDILQKYLQLEKKDDGLSRNENTFNSRVWPELERLRKQDKQLQVYERMQFGKFVPVWQLK</sequence>
<dbReference type="GO" id="GO:0003682">
    <property type="term" value="F:chromatin binding"/>
    <property type="evidence" value="ECO:0007669"/>
    <property type="project" value="InterPro"/>
</dbReference>
<feature type="region of interest" description="Disordered" evidence="1">
    <location>
        <begin position="445"/>
        <end position="467"/>
    </location>
</feature>
<feature type="compositionally biased region" description="Polar residues" evidence="1">
    <location>
        <begin position="173"/>
        <end position="182"/>
    </location>
</feature>
<keyword evidence="4" id="KW-1185">Reference proteome</keyword>
<dbReference type="OMA" id="MADINSF"/>
<feature type="region of interest" description="Disordered" evidence="1">
    <location>
        <begin position="530"/>
        <end position="561"/>
    </location>
</feature>
<dbReference type="EMBL" id="CCKQ01011807">
    <property type="protein sequence ID" value="CDW83383.1"/>
    <property type="molecule type" value="Genomic_DNA"/>
</dbReference>
<name>A0A078ARB4_STYLE</name>
<dbReference type="InParanoid" id="A0A078ARB4"/>
<dbReference type="GO" id="GO:0034399">
    <property type="term" value="C:nuclear periphery"/>
    <property type="evidence" value="ECO:0007669"/>
    <property type="project" value="TreeGrafter"/>
</dbReference>
<evidence type="ECO:0000256" key="2">
    <source>
        <dbReference type="SAM" id="Phobius"/>
    </source>
</evidence>
<keyword evidence="2" id="KW-0812">Transmembrane</keyword>
<dbReference type="Proteomes" id="UP000039865">
    <property type="component" value="Unassembled WGS sequence"/>
</dbReference>
<feature type="compositionally biased region" description="Basic and acidic residues" evidence="1">
    <location>
        <begin position="134"/>
        <end position="144"/>
    </location>
</feature>
<feature type="compositionally biased region" description="Polar residues" evidence="1">
    <location>
        <begin position="594"/>
        <end position="624"/>
    </location>
</feature>
<proteinExistence type="predicted"/>
<feature type="compositionally biased region" description="Low complexity" evidence="1">
    <location>
        <begin position="183"/>
        <end position="199"/>
    </location>
</feature>
<accession>A0A078ARB4</accession>
<dbReference type="PANTHER" id="PTHR47808">
    <property type="entry name" value="INNER NUCLEAR MEMBRANE PROTEIN HEH2-RELATED"/>
    <property type="match status" value="1"/>
</dbReference>
<evidence type="ECO:0000313" key="4">
    <source>
        <dbReference type="Proteomes" id="UP000039865"/>
    </source>
</evidence>
<feature type="compositionally biased region" description="Basic and acidic residues" evidence="1">
    <location>
        <begin position="7"/>
        <end position="21"/>
    </location>
</feature>
<dbReference type="InterPro" id="IPR044780">
    <property type="entry name" value="Heh2/Src1"/>
</dbReference>